<feature type="compositionally biased region" description="Low complexity" evidence="7">
    <location>
        <begin position="315"/>
        <end position="333"/>
    </location>
</feature>
<proteinExistence type="inferred from homology"/>
<dbReference type="Proteomes" id="UP000796880">
    <property type="component" value="Unassembled WGS sequence"/>
</dbReference>
<feature type="compositionally biased region" description="Polar residues" evidence="7">
    <location>
        <begin position="280"/>
        <end position="297"/>
    </location>
</feature>
<reference evidence="9" key="1">
    <citation type="submission" date="2020-03" db="EMBL/GenBank/DDBJ databases">
        <title>A high-quality chromosome-level genome assembly of a woody plant with both climbing and erect habits, Rhamnella rubrinervis.</title>
        <authorList>
            <person name="Lu Z."/>
            <person name="Yang Y."/>
            <person name="Zhu X."/>
            <person name="Sun Y."/>
        </authorList>
    </citation>
    <scope>NUCLEOTIDE SEQUENCE</scope>
    <source>
        <strain evidence="9">BYM</strain>
        <tissue evidence="9">Leaf</tissue>
    </source>
</reference>
<feature type="compositionally biased region" description="Polar residues" evidence="7">
    <location>
        <begin position="168"/>
        <end position="194"/>
    </location>
</feature>
<dbReference type="Gene3D" id="2.20.25.80">
    <property type="entry name" value="WRKY domain"/>
    <property type="match status" value="1"/>
</dbReference>
<evidence type="ECO:0000256" key="5">
    <source>
        <dbReference type="ARBA" id="ARBA00023242"/>
    </source>
</evidence>
<dbReference type="InterPro" id="IPR044810">
    <property type="entry name" value="WRKY_plant"/>
</dbReference>
<gene>
    <name evidence="9" type="ORF">FNV43_RR24024</name>
</gene>
<dbReference type="PANTHER" id="PTHR32096:SF80">
    <property type="entry name" value="WRKY TRANSCRIPTION FACTOR 27-RELATED"/>
    <property type="match status" value="1"/>
</dbReference>
<dbReference type="OrthoDB" id="662136at2759"/>
<sequence length="445" mass="48704">MDLAAADPLNVSVAGAVEDDPLSCLASLKFEDENDDRFSFPNLVESRTNAFQELQQFYKPFFSNPTTTTTTTTSTSSRGIIPDSFISECGGRSSGQQQVQYHVQQQQHHHHRDLVPANTTTNRPRFSPESYISGFGGFLEEQDVAKHSLQPKQEQKNQAHQPQEEARGNQQGFQRPAETSSGTTSLPIVQSQTPRSRKRKNQQKRMVCHVTAENLSGDLWAWRKYGQKPIKGSPYPRNYYRCSSSKGCVARKQVERSNSDPNMFIVTYTGDHTHPRPTHRNSLAGSSRSKFTTTQKPTTDKDSNNSDRSPTMANPSCSSPLSSTSLSPTTPLTVQTQDDDASTTAKLQEDQNLLSGGDDKESEEMEMYGNEHEDDDILIPNMSMSEDIFLGLQELGCGSPATGAAVDHQSPSSSDNLSDKVPTSLGSYWASSSSAATGAAVGGGF</sequence>
<dbReference type="Pfam" id="PF03106">
    <property type="entry name" value="WRKY"/>
    <property type="match status" value="1"/>
</dbReference>
<accession>A0A8K0DXB4</accession>
<evidence type="ECO:0000256" key="3">
    <source>
        <dbReference type="ARBA" id="ARBA00023125"/>
    </source>
</evidence>
<protein>
    <recommendedName>
        <fullName evidence="8">WRKY domain-containing protein</fullName>
    </recommendedName>
</protein>
<feature type="region of interest" description="Disordered" evidence="7">
    <location>
        <begin position="89"/>
        <end position="133"/>
    </location>
</feature>
<evidence type="ECO:0000313" key="9">
    <source>
        <dbReference type="EMBL" id="KAF3432922.1"/>
    </source>
</evidence>
<keyword evidence="4" id="KW-0804">Transcription</keyword>
<evidence type="ECO:0000256" key="6">
    <source>
        <dbReference type="ARBA" id="ARBA00060761"/>
    </source>
</evidence>
<dbReference type="InterPro" id="IPR036576">
    <property type="entry name" value="WRKY_dom_sf"/>
</dbReference>
<feature type="region of interest" description="Disordered" evidence="7">
    <location>
        <begin position="398"/>
        <end position="422"/>
    </location>
</feature>
<evidence type="ECO:0000256" key="1">
    <source>
        <dbReference type="ARBA" id="ARBA00004123"/>
    </source>
</evidence>
<feature type="compositionally biased region" description="Low complexity" evidence="7">
    <location>
        <begin position="96"/>
        <end position="106"/>
    </location>
</feature>
<dbReference type="FunFam" id="2.20.25.80:FF:000007">
    <property type="entry name" value="WRKY transcription factor 22"/>
    <property type="match status" value="1"/>
</dbReference>
<dbReference type="InterPro" id="IPR003657">
    <property type="entry name" value="WRKY_dom"/>
</dbReference>
<evidence type="ECO:0000259" key="8">
    <source>
        <dbReference type="PROSITE" id="PS50811"/>
    </source>
</evidence>
<keyword evidence="3" id="KW-0238">DNA-binding</keyword>
<dbReference type="SMART" id="SM00774">
    <property type="entry name" value="WRKY"/>
    <property type="match status" value="1"/>
</dbReference>
<feature type="compositionally biased region" description="Basic and acidic residues" evidence="7">
    <location>
        <begin position="153"/>
        <end position="167"/>
    </location>
</feature>
<dbReference type="EMBL" id="VOIH02000011">
    <property type="protein sequence ID" value="KAF3432922.1"/>
    <property type="molecule type" value="Genomic_DNA"/>
</dbReference>
<comment type="caution">
    <text evidence="9">The sequence shown here is derived from an EMBL/GenBank/DDBJ whole genome shotgun (WGS) entry which is preliminary data.</text>
</comment>
<feature type="region of interest" description="Disordered" evidence="7">
    <location>
        <begin position="147"/>
        <end position="206"/>
    </location>
</feature>
<keyword evidence="10" id="KW-1185">Reference proteome</keyword>
<dbReference type="PROSITE" id="PS50811">
    <property type="entry name" value="WRKY"/>
    <property type="match status" value="1"/>
</dbReference>
<evidence type="ECO:0000313" key="10">
    <source>
        <dbReference type="Proteomes" id="UP000796880"/>
    </source>
</evidence>
<comment type="subcellular location">
    <subcellularLocation>
        <location evidence="1">Nucleus</location>
    </subcellularLocation>
</comment>
<comment type="similarity">
    <text evidence="6">Belongs to the WRKY group II-e family.</text>
</comment>
<dbReference type="GO" id="GO:0003700">
    <property type="term" value="F:DNA-binding transcription factor activity"/>
    <property type="evidence" value="ECO:0007669"/>
    <property type="project" value="InterPro"/>
</dbReference>
<evidence type="ECO:0000256" key="7">
    <source>
        <dbReference type="SAM" id="MobiDB-lite"/>
    </source>
</evidence>
<dbReference type="SUPFAM" id="SSF118290">
    <property type="entry name" value="WRKY DNA-binding domain"/>
    <property type="match status" value="1"/>
</dbReference>
<feature type="region of interest" description="Disordered" evidence="7">
    <location>
        <begin position="266"/>
        <end position="368"/>
    </location>
</feature>
<dbReference type="GO" id="GO:0000976">
    <property type="term" value="F:transcription cis-regulatory region binding"/>
    <property type="evidence" value="ECO:0007669"/>
    <property type="project" value="TreeGrafter"/>
</dbReference>
<dbReference type="PANTHER" id="PTHR32096">
    <property type="entry name" value="WRKY TRANSCRIPTION FACTOR 30-RELATED-RELATED"/>
    <property type="match status" value="1"/>
</dbReference>
<keyword evidence="5" id="KW-0539">Nucleus</keyword>
<feature type="compositionally biased region" description="Polar residues" evidence="7">
    <location>
        <begin position="342"/>
        <end position="354"/>
    </location>
</feature>
<dbReference type="AlphaFoldDB" id="A0A8K0DXB4"/>
<evidence type="ECO:0000256" key="4">
    <source>
        <dbReference type="ARBA" id="ARBA00023163"/>
    </source>
</evidence>
<feature type="compositionally biased region" description="Basic residues" evidence="7">
    <location>
        <begin position="195"/>
        <end position="206"/>
    </location>
</feature>
<keyword evidence="2" id="KW-0805">Transcription regulation</keyword>
<evidence type="ECO:0000256" key="2">
    <source>
        <dbReference type="ARBA" id="ARBA00023015"/>
    </source>
</evidence>
<feature type="domain" description="WRKY" evidence="8">
    <location>
        <begin position="211"/>
        <end position="277"/>
    </location>
</feature>
<name>A0A8K0DXB4_9ROSA</name>
<dbReference type="GO" id="GO:0005634">
    <property type="term" value="C:nucleus"/>
    <property type="evidence" value="ECO:0007669"/>
    <property type="project" value="UniProtKB-SubCell"/>
</dbReference>
<organism evidence="9 10">
    <name type="scientific">Rhamnella rubrinervis</name>
    <dbReference type="NCBI Taxonomy" id="2594499"/>
    <lineage>
        <taxon>Eukaryota</taxon>
        <taxon>Viridiplantae</taxon>
        <taxon>Streptophyta</taxon>
        <taxon>Embryophyta</taxon>
        <taxon>Tracheophyta</taxon>
        <taxon>Spermatophyta</taxon>
        <taxon>Magnoliopsida</taxon>
        <taxon>eudicotyledons</taxon>
        <taxon>Gunneridae</taxon>
        <taxon>Pentapetalae</taxon>
        <taxon>rosids</taxon>
        <taxon>fabids</taxon>
        <taxon>Rosales</taxon>
        <taxon>Rhamnaceae</taxon>
        <taxon>rhamnoid group</taxon>
        <taxon>Rhamneae</taxon>
        <taxon>Rhamnella</taxon>
    </lineage>
</organism>